<dbReference type="Proteomes" id="UP001446871">
    <property type="component" value="Unassembled WGS sequence"/>
</dbReference>
<reference evidence="1 2" key="1">
    <citation type="submission" date="2023-01" db="EMBL/GenBank/DDBJ databases">
        <title>Analysis of 21 Apiospora genomes using comparative genomics revels a genus with tremendous synthesis potential of carbohydrate active enzymes and secondary metabolites.</title>
        <authorList>
            <person name="Sorensen T."/>
        </authorList>
    </citation>
    <scope>NUCLEOTIDE SEQUENCE [LARGE SCALE GENOMIC DNA]</scope>
    <source>
        <strain evidence="1 2">CBS 83171</strain>
    </source>
</reference>
<sequence length="255" mass="28427">MPMLRGHLNSNETALPVTPDQVTVEWCSEALGFAIQEFTAVETIHGTASKILLELKTDNIADTAADPRPDRICVKGGFDPDILAMYPGLDATYRREAEFYYHIAPLLTMRLPKAWYCASDAVSGQGIVVMDDLRSSGCTFGNPLAPWPVARVRAGVEQLAMLHAGTWAKASKGFDWLAGNTKSVSWSTISIPWPSWGVRSSLRGEIWDEYRRHMMHGFMWALTDPHMQPRDTIFAMVGRYTTAIVDHGTLDLLER</sequence>
<protein>
    <submittedName>
        <fullName evidence="1">Kinase-like domain-containing protein</fullName>
    </submittedName>
</protein>
<evidence type="ECO:0000313" key="2">
    <source>
        <dbReference type="Proteomes" id="UP001446871"/>
    </source>
</evidence>
<comment type="caution">
    <text evidence="1">The sequence shown here is derived from an EMBL/GenBank/DDBJ whole genome shotgun (WGS) entry which is preliminary data.</text>
</comment>
<gene>
    <name evidence="1" type="ORF">PG996_009414</name>
</gene>
<evidence type="ECO:0000313" key="1">
    <source>
        <dbReference type="EMBL" id="KAK8059484.1"/>
    </source>
</evidence>
<organism evidence="1 2">
    <name type="scientific">Apiospora saccharicola</name>
    <dbReference type="NCBI Taxonomy" id="335842"/>
    <lineage>
        <taxon>Eukaryota</taxon>
        <taxon>Fungi</taxon>
        <taxon>Dikarya</taxon>
        <taxon>Ascomycota</taxon>
        <taxon>Pezizomycotina</taxon>
        <taxon>Sordariomycetes</taxon>
        <taxon>Xylariomycetidae</taxon>
        <taxon>Amphisphaeriales</taxon>
        <taxon>Apiosporaceae</taxon>
        <taxon>Apiospora</taxon>
    </lineage>
</organism>
<name>A0ABR1UKR3_9PEZI</name>
<keyword evidence="2" id="KW-1185">Reference proteome</keyword>
<dbReference type="InterPro" id="IPR011009">
    <property type="entry name" value="Kinase-like_dom_sf"/>
</dbReference>
<dbReference type="SUPFAM" id="SSF56112">
    <property type="entry name" value="Protein kinase-like (PK-like)"/>
    <property type="match status" value="1"/>
</dbReference>
<accession>A0ABR1UKR3</accession>
<dbReference type="EMBL" id="JAQQWM010000006">
    <property type="protein sequence ID" value="KAK8059484.1"/>
    <property type="molecule type" value="Genomic_DNA"/>
</dbReference>
<proteinExistence type="predicted"/>